<evidence type="ECO:0000259" key="7">
    <source>
        <dbReference type="PROSITE" id="PS51462"/>
    </source>
</evidence>
<evidence type="ECO:0000256" key="2">
    <source>
        <dbReference type="ARBA" id="ARBA00001946"/>
    </source>
</evidence>
<dbReference type="Proteomes" id="UP001388673">
    <property type="component" value="Unassembled WGS sequence"/>
</dbReference>
<dbReference type="GO" id="GO:0010945">
    <property type="term" value="F:coenzyme A diphosphatase activity"/>
    <property type="evidence" value="ECO:0007669"/>
    <property type="project" value="InterPro"/>
</dbReference>
<dbReference type="InterPro" id="IPR015797">
    <property type="entry name" value="NUDIX_hydrolase-like_dom_sf"/>
</dbReference>
<dbReference type="GO" id="GO:0015938">
    <property type="term" value="P:coenzyme A catabolic process"/>
    <property type="evidence" value="ECO:0007669"/>
    <property type="project" value="TreeGrafter"/>
</dbReference>
<evidence type="ECO:0000256" key="6">
    <source>
        <dbReference type="ARBA" id="ARBA00023211"/>
    </source>
</evidence>
<dbReference type="Gene3D" id="3.90.79.10">
    <property type="entry name" value="Nucleoside Triphosphate Pyrophosphohydrolase"/>
    <property type="match status" value="1"/>
</dbReference>
<accession>A0AAW0YZ12</accession>
<dbReference type="CDD" id="cd03426">
    <property type="entry name" value="NUDIX_CoAse_Nudt7"/>
    <property type="match status" value="1"/>
</dbReference>
<evidence type="ECO:0000313" key="8">
    <source>
        <dbReference type="EMBL" id="KAK8847458.1"/>
    </source>
</evidence>
<evidence type="ECO:0000256" key="3">
    <source>
        <dbReference type="ARBA" id="ARBA00022723"/>
    </source>
</evidence>
<dbReference type="PANTHER" id="PTHR12992">
    <property type="entry name" value="NUDIX HYDROLASE"/>
    <property type="match status" value="1"/>
</dbReference>
<organism evidence="8 9">
    <name type="scientific">Kwoniella newhampshirensis</name>
    <dbReference type="NCBI Taxonomy" id="1651941"/>
    <lineage>
        <taxon>Eukaryota</taxon>
        <taxon>Fungi</taxon>
        <taxon>Dikarya</taxon>
        <taxon>Basidiomycota</taxon>
        <taxon>Agaricomycotina</taxon>
        <taxon>Tremellomycetes</taxon>
        <taxon>Tremellales</taxon>
        <taxon>Cryptococcaceae</taxon>
        <taxon>Kwoniella</taxon>
    </lineage>
</organism>
<comment type="caution">
    <text evidence="8">The sequence shown here is derived from an EMBL/GenBank/DDBJ whole genome shotgun (WGS) entry which is preliminary data.</text>
</comment>
<dbReference type="PANTHER" id="PTHR12992:SF24">
    <property type="entry name" value="PEROXISOMAL COENZYME A DIPHOSPHATASE NUDT7"/>
    <property type="match status" value="1"/>
</dbReference>
<evidence type="ECO:0000256" key="5">
    <source>
        <dbReference type="ARBA" id="ARBA00022842"/>
    </source>
</evidence>
<comment type="cofactor">
    <cofactor evidence="2">
        <name>Mg(2+)</name>
        <dbReference type="ChEBI" id="CHEBI:18420"/>
    </cofactor>
</comment>
<sequence>MSPMSPFTPAVLADIRRKLMPTSLLPVPLPNHTVSFLRRKPVEAAVLIPLINVVDRPHVLMEVRAQGMRVHAGEVSFPGGKADDTDESLVHTALREAREELALPPDNVEILGMLEPEYSLGNKSRVWPFVGFVHSSRLPWPVTTSNSSTSSPSLRSHPLSALVPSPSEVSAILPLPLEALIDPTRHSLHFFRLDTTRPYHRIRATDLVLPSSVTTTDGVGELEVWGLSGWFLNKLAERVGWLKMPPVPRAPED</sequence>
<dbReference type="InterPro" id="IPR000086">
    <property type="entry name" value="NUDIX_hydrolase_dom"/>
</dbReference>
<dbReference type="SUPFAM" id="SSF55811">
    <property type="entry name" value="Nudix"/>
    <property type="match status" value="1"/>
</dbReference>
<dbReference type="GeneID" id="92182574"/>
<dbReference type="Pfam" id="PF00293">
    <property type="entry name" value="NUDIX"/>
    <property type="match status" value="1"/>
</dbReference>
<dbReference type="PROSITE" id="PS51462">
    <property type="entry name" value="NUDIX"/>
    <property type="match status" value="1"/>
</dbReference>
<keyword evidence="4" id="KW-0378">Hydrolase</keyword>
<evidence type="ECO:0000313" key="9">
    <source>
        <dbReference type="Proteomes" id="UP001388673"/>
    </source>
</evidence>
<feature type="domain" description="Nudix hydrolase" evidence="7">
    <location>
        <begin position="41"/>
        <end position="197"/>
    </location>
</feature>
<reference evidence="8 9" key="1">
    <citation type="journal article" date="2024" name="bioRxiv">
        <title>Comparative genomics of Cryptococcus and Kwoniella reveals pathogenesis evolution and contrasting karyotype dynamics via intercentromeric recombination or chromosome fusion.</title>
        <authorList>
            <person name="Coelho M.A."/>
            <person name="David-Palma M."/>
            <person name="Shea T."/>
            <person name="Bowers K."/>
            <person name="McGinley-Smith S."/>
            <person name="Mohammad A.W."/>
            <person name="Gnirke A."/>
            <person name="Yurkov A.M."/>
            <person name="Nowrousian M."/>
            <person name="Sun S."/>
            <person name="Cuomo C.A."/>
            <person name="Heitman J."/>
        </authorList>
    </citation>
    <scope>NUCLEOTIDE SEQUENCE [LARGE SCALE GENOMIC DNA]</scope>
    <source>
        <strain evidence="8 9">CBS 13917</strain>
    </source>
</reference>
<dbReference type="InterPro" id="IPR045121">
    <property type="entry name" value="CoAse"/>
</dbReference>
<keyword evidence="3" id="KW-0479">Metal-binding</keyword>
<dbReference type="GO" id="GO:0046872">
    <property type="term" value="F:metal ion binding"/>
    <property type="evidence" value="ECO:0007669"/>
    <property type="project" value="UniProtKB-KW"/>
</dbReference>
<dbReference type="EMBL" id="JBCAWK010000010">
    <property type="protein sequence ID" value="KAK8847458.1"/>
    <property type="molecule type" value="Genomic_DNA"/>
</dbReference>
<comment type="cofactor">
    <cofactor evidence="1">
        <name>Mn(2+)</name>
        <dbReference type="ChEBI" id="CHEBI:29035"/>
    </cofactor>
</comment>
<name>A0AAW0YZ12_9TREE</name>
<evidence type="ECO:0000256" key="4">
    <source>
        <dbReference type="ARBA" id="ARBA00022801"/>
    </source>
</evidence>
<keyword evidence="6" id="KW-0464">Manganese</keyword>
<dbReference type="RefSeq" id="XP_066800976.1">
    <property type="nucleotide sequence ID" value="XM_066948408.1"/>
</dbReference>
<proteinExistence type="predicted"/>
<keyword evidence="9" id="KW-1185">Reference proteome</keyword>
<dbReference type="KEGG" id="kne:92182574"/>
<keyword evidence="5" id="KW-0460">Magnesium</keyword>
<protein>
    <recommendedName>
        <fullName evidence="7">Nudix hydrolase domain-containing protein</fullName>
    </recommendedName>
</protein>
<evidence type="ECO:0000256" key="1">
    <source>
        <dbReference type="ARBA" id="ARBA00001936"/>
    </source>
</evidence>
<gene>
    <name evidence="8" type="ORF">IAR55_005316</name>
</gene>
<dbReference type="AlphaFoldDB" id="A0AAW0YZ12"/>